<dbReference type="Proteomes" id="UP000327157">
    <property type="component" value="Unassembled WGS sequence"/>
</dbReference>
<evidence type="ECO:0000313" key="3">
    <source>
        <dbReference type="Proteomes" id="UP000327157"/>
    </source>
</evidence>
<reference evidence="2 3" key="2">
    <citation type="submission" date="2019-11" db="EMBL/GenBank/DDBJ databases">
        <title>A de novo genome assembly of a pear dwarfing rootstock.</title>
        <authorList>
            <person name="Wang F."/>
            <person name="Wang J."/>
            <person name="Li S."/>
            <person name="Zhang Y."/>
            <person name="Fang M."/>
            <person name="Ma L."/>
            <person name="Zhao Y."/>
            <person name="Jiang S."/>
        </authorList>
    </citation>
    <scope>NUCLEOTIDE SEQUENCE [LARGE SCALE GENOMIC DNA]</scope>
    <source>
        <strain evidence="2">S2</strain>
        <tissue evidence="2">Leaf</tissue>
    </source>
</reference>
<dbReference type="EMBL" id="SMOL01000565">
    <property type="protein sequence ID" value="KAB2604963.1"/>
    <property type="molecule type" value="Genomic_DNA"/>
</dbReference>
<feature type="region of interest" description="Disordered" evidence="1">
    <location>
        <begin position="1"/>
        <end position="53"/>
    </location>
</feature>
<dbReference type="AlphaFoldDB" id="A0A5N5FPP6"/>
<protein>
    <submittedName>
        <fullName evidence="2">Uncharacterized protein</fullName>
    </submittedName>
</protein>
<organism evidence="2 3">
    <name type="scientific">Pyrus ussuriensis x Pyrus communis</name>
    <dbReference type="NCBI Taxonomy" id="2448454"/>
    <lineage>
        <taxon>Eukaryota</taxon>
        <taxon>Viridiplantae</taxon>
        <taxon>Streptophyta</taxon>
        <taxon>Embryophyta</taxon>
        <taxon>Tracheophyta</taxon>
        <taxon>Spermatophyta</taxon>
        <taxon>Magnoliopsida</taxon>
        <taxon>eudicotyledons</taxon>
        <taxon>Gunneridae</taxon>
        <taxon>Pentapetalae</taxon>
        <taxon>rosids</taxon>
        <taxon>fabids</taxon>
        <taxon>Rosales</taxon>
        <taxon>Rosaceae</taxon>
        <taxon>Amygdaloideae</taxon>
        <taxon>Maleae</taxon>
        <taxon>Pyrus</taxon>
    </lineage>
</organism>
<proteinExistence type="predicted"/>
<name>A0A5N5FPP6_9ROSA</name>
<keyword evidence="3" id="KW-1185">Reference proteome</keyword>
<evidence type="ECO:0000256" key="1">
    <source>
        <dbReference type="SAM" id="MobiDB-lite"/>
    </source>
</evidence>
<gene>
    <name evidence="2" type="ORF">D8674_038514</name>
</gene>
<comment type="caution">
    <text evidence="2">The sequence shown here is derived from an EMBL/GenBank/DDBJ whole genome shotgun (WGS) entry which is preliminary data.</text>
</comment>
<reference evidence="2 3" key="1">
    <citation type="submission" date="2019-09" db="EMBL/GenBank/DDBJ databases">
        <authorList>
            <person name="Ou C."/>
        </authorList>
    </citation>
    <scope>NUCLEOTIDE SEQUENCE [LARGE SCALE GENOMIC DNA]</scope>
    <source>
        <strain evidence="2">S2</strain>
        <tissue evidence="2">Leaf</tissue>
    </source>
</reference>
<sequence length="53" mass="6410">MRGEEKREMAKERETQGKQRNERKRRKEEREEGMRGGCLRHPSQKLRPTTKVS</sequence>
<feature type="compositionally biased region" description="Basic and acidic residues" evidence="1">
    <location>
        <begin position="1"/>
        <end position="20"/>
    </location>
</feature>
<accession>A0A5N5FPP6</accession>
<evidence type="ECO:0000313" key="2">
    <source>
        <dbReference type="EMBL" id="KAB2604963.1"/>
    </source>
</evidence>